<feature type="transmembrane region" description="Helical" evidence="1">
    <location>
        <begin position="52"/>
        <end position="76"/>
    </location>
</feature>
<dbReference type="PANTHER" id="PTHR23021">
    <property type="entry name" value="SERPENTINE RECEPTOR, CLASS T"/>
    <property type="match status" value="1"/>
</dbReference>
<proteinExistence type="predicted"/>
<reference evidence="2" key="1">
    <citation type="submission" date="2014-07" db="EMBL/GenBank/DDBJ databases">
        <authorList>
            <person name="Martin A.A"/>
            <person name="De Silva N."/>
        </authorList>
    </citation>
    <scope>NUCLEOTIDE SEQUENCE</scope>
</reference>
<feature type="transmembrane region" description="Helical" evidence="1">
    <location>
        <begin position="15"/>
        <end position="32"/>
    </location>
</feature>
<protein>
    <submittedName>
        <fullName evidence="3">Serpentine Receptor, class T</fullName>
    </submittedName>
</protein>
<keyword evidence="1" id="KW-0812">Transmembrane</keyword>
<evidence type="ECO:0000313" key="3">
    <source>
        <dbReference type="WBParaSite" id="SVE_1105400.1"/>
    </source>
</evidence>
<dbReference type="SUPFAM" id="SSF81321">
    <property type="entry name" value="Family A G protein-coupled receptor-like"/>
    <property type="match status" value="1"/>
</dbReference>
<feature type="transmembrane region" description="Helical" evidence="1">
    <location>
        <begin position="88"/>
        <end position="111"/>
    </location>
</feature>
<keyword evidence="2" id="KW-1185">Reference proteome</keyword>
<dbReference type="PANTHER" id="PTHR23021:SF11">
    <property type="entry name" value="SERPENTINE RECEPTOR, CLASS T"/>
    <property type="match status" value="1"/>
</dbReference>
<keyword evidence="1" id="KW-0472">Membrane</keyword>
<feature type="transmembrane region" description="Helical" evidence="1">
    <location>
        <begin position="123"/>
        <end position="147"/>
    </location>
</feature>
<dbReference type="Pfam" id="PF10321">
    <property type="entry name" value="7TM_GPCR_Srt"/>
    <property type="match status" value="1"/>
</dbReference>
<dbReference type="InterPro" id="IPR019425">
    <property type="entry name" value="7TM_GPCR_serpentine_rcpt_Srt"/>
</dbReference>
<feature type="transmembrane region" description="Helical" evidence="1">
    <location>
        <begin position="227"/>
        <end position="250"/>
    </location>
</feature>
<evidence type="ECO:0000256" key="1">
    <source>
        <dbReference type="SAM" id="Phobius"/>
    </source>
</evidence>
<organism evidence="2 3">
    <name type="scientific">Strongyloides venezuelensis</name>
    <name type="common">Threadworm</name>
    <dbReference type="NCBI Taxonomy" id="75913"/>
    <lineage>
        <taxon>Eukaryota</taxon>
        <taxon>Metazoa</taxon>
        <taxon>Ecdysozoa</taxon>
        <taxon>Nematoda</taxon>
        <taxon>Chromadorea</taxon>
        <taxon>Rhabditida</taxon>
        <taxon>Tylenchina</taxon>
        <taxon>Panagrolaimomorpha</taxon>
        <taxon>Strongyloidoidea</taxon>
        <taxon>Strongyloididae</taxon>
        <taxon>Strongyloides</taxon>
    </lineage>
</organism>
<dbReference type="Gene3D" id="1.20.1070.10">
    <property type="entry name" value="Rhodopsin 7-helix transmembrane proteins"/>
    <property type="match status" value="1"/>
</dbReference>
<name>A0A0K0FPJ7_STRVS</name>
<feature type="transmembrane region" description="Helical" evidence="1">
    <location>
        <begin position="290"/>
        <end position="314"/>
    </location>
</feature>
<dbReference type="AlphaFoldDB" id="A0A0K0FPJ7"/>
<feature type="transmembrane region" description="Helical" evidence="1">
    <location>
        <begin position="262"/>
        <end position="284"/>
    </location>
</feature>
<evidence type="ECO:0000313" key="2">
    <source>
        <dbReference type="Proteomes" id="UP000035680"/>
    </source>
</evidence>
<accession>A0A0K0FPJ7</accession>
<dbReference type="WBParaSite" id="SVE_1105400.1">
    <property type="protein sequence ID" value="SVE_1105400.1"/>
    <property type="gene ID" value="SVE_1105400"/>
</dbReference>
<sequence length="360" mass="42181">MKCFIFCIIYNFEKFRFVMIIVFASEYAYRTFYDCSFFSDERWWKEGKPSLLYGLLYIIPGTFFMIFYIPIGFMFLKRDLWKLTCYKFMFQLFILDEICLIGCSTFSGIMALKGAVFCNYPRLSWIIGMTSISGWASCCSMCVFTALNRCLDIVMPRINTFLFHGYKAYIWMGLSLCYGVYIGVFNGPMFFSAKTYGWYYNPYYGTNLTGYKSYYDYTNYSHVANNFLVVILLTSLYSYFCIIVISKFRVSGKFKITKLQQSLLLQSSILCTINFGASIFYIYVQYNDSPFLVIIGHLAWIFTHGFISCIYIIFNKSIQRELLRIICCRKDIVVCIEADDKTKQIRNSMNPARSTIKTII</sequence>
<reference evidence="3" key="2">
    <citation type="submission" date="2015-08" db="UniProtKB">
        <authorList>
            <consortium name="WormBaseParasite"/>
        </authorList>
    </citation>
    <scope>IDENTIFICATION</scope>
</reference>
<feature type="transmembrane region" description="Helical" evidence="1">
    <location>
        <begin position="168"/>
        <end position="191"/>
    </location>
</feature>
<dbReference type="Proteomes" id="UP000035680">
    <property type="component" value="Unassembled WGS sequence"/>
</dbReference>
<keyword evidence="1" id="KW-1133">Transmembrane helix</keyword>